<dbReference type="CDD" id="cd06558">
    <property type="entry name" value="crotonase-like"/>
    <property type="match status" value="1"/>
</dbReference>
<comment type="catalytic activity">
    <reaction evidence="9">
        <text>(3E,5Z)-octadienoyl-CoA = (2E,4E)-octadienoyl-CoA</text>
        <dbReference type="Rhea" id="RHEA:45244"/>
        <dbReference type="ChEBI" id="CHEBI:62243"/>
        <dbReference type="ChEBI" id="CHEBI:85108"/>
    </reaction>
</comment>
<sequence>MLLRSLYRKAAGTPFSGLLSTLQHTKPHMLAASMSTTYNYEALKVETLADYVIGVQLNRPDKRNAINNVMWREIGEVFSKLATDPDCRSIVLSGDRKTFTAGIDMGEFVEMASIVMGDEDIARKCFKLKKIIQTYQESFTQLEKCPKPIICAINGPCVGAGVDLISATDVRYCTADAWFQVKEVDVGLAADVGTLQRLPKLIGSQSLVNELCLTCRVMGASEALSCGLVSRLFVDREAMMAAALASAKLIASNSPVAVQATKMSLLYSRDHTVEEGLQFMALLNMSMLQSEDVRLAAMSQLERSKSKPTFAKM</sequence>
<dbReference type="InterPro" id="IPR045002">
    <property type="entry name" value="Ech1-like"/>
</dbReference>
<dbReference type="Gene3D" id="1.10.12.10">
    <property type="entry name" value="Lyase 2-enoyl-coa Hydratase, Chain A, domain 2"/>
    <property type="match status" value="1"/>
</dbReference>
<dbReference type="InterPro" id="IPR029045">
    <property type="entry name" value="ClpP/crotonase-like_dom_sf"/>
</dbReference>
<dbReference type="InterPro" id="IPR014748">
    <property type="entry name" value="Enoyl-CoA_hydra_C"/>
</dbReference>
<dbReference type="FunFam" id="3.90.226.10:FF:000024">
    <property type="entry name" value="Delta3,5-delta2,4-dienoyl-CoA isomerase"/>
    <property type="match status" value="1"/>
</dbReference>
<dbReference type="GO" id="GO:0005739">
    <property type="term" value="C:mitochondrion"/>
    <property type="evidence" value="ECO:0007669"/>
    <property type="project" value="TreeGrafter"/>
</dbReference>
<dbReference type="PANTHER" id="PTHR43149">
    <property type="entry name" value="ENOYL-COA HYDRATASE"/>
    <property type="match status" value="1"/>
</dbReference>
<dbReference type="GO" id="GO:0005777">
    <property type="term" value="C:peroxisome"/>
    <property type="evidence" value="ECO:0007669"/>
    <property type="project" value="UniProtKB-SubCell"/>
</dbReference>
<evidence type="ECO:0000256" key="4">
    <source>
        <dbReference type="ARBA" id="ARBA00022832"/>
    </source>
</evidence>
<accession>A0A2P2HX63</accession>
<keyword evidence="8 13" id="KW-0413">Isomerase</keyword>
<evidence type="ECO:0000256" key="12">
    <source>
        <dbReference type="ARBA" id="ARBA00071021"/>
    </source>
</evidence>
<name>A0A2P2HX63_9CRUS</name>
<evidence type="ECO:0000256" key="10">
    <source>
        <dbReference type="ARBA" id="ARBA00052809"/>
    </source>
</evidence>
<keyword evidence="6" id="KW-0443">Lipid metabolism</keyword>
<comment type="function">
    <text evidence="11">Isomerization of 3-trans,5-cis-dienoyl-CoA to 2-trans,4-trans-dienoyl-CoA.</text>
</comment>
<organism evidence="13">
    <name type="scientific">Hirondellea gigas</name>
    <dbReference type="NCBI Taxonomy" id="1518452"/>
    <lineage>
        <taxon>Eukaryota</taxon>
        <taxon>Metazoa</taxon>
        <taxon>Ecdysozoa</taxon>
        <taxon>Arthropoda</taxon>
        <taxon>Crustacea</taxon>
        <taxon>Multicrustacea</taxon>
        <taxon>Malacostraca</taxon>
        <taxon>Eumalacostraca</taxon>
        <taxon>Peracarida</taxon>
        <taxon>Amphipoda</taxon>
        <taxon>Amphilochidea</taxon>
        <taxon>Lysianassida</taxon>
        <taxon>Lysianassidira</taxon>
        <taxon>Lysianassoidea</taxon>
        <taxon>Lysianassidae</taxon>
        <taxon>Hirondellea</taxon>
    </lineage>
</organism>
<reference evidence="14" key="1">
    <citation type="submission" date="2017-11" db="EMBL/GenBank/DDBJ databases">
        <title>The sensing device of the deep-sea amphipod.</title>
        <authorList>
            <person name="Kobayashi H."/>
            <person name="Nagahama T."/>
            <person name="Arai W."/>
            <person name="Sasagawa Y."/>
            <person name="Umeda M."/>
            <person name="Hayashi T."/>
            <person name="Nikaido I."/>
            <person name="Watanabe H."/>
            <person name="Oguri K."/>
            <person name="Kitazato H."/>
            <person name="Fujioka K."/>
            <person name="Kido Y."/>
            <person name="Takami H."/>
        </authorList>
    </citation>
    <scope>NUCLEOTIDE SEQUENCE</scope>
    <source>
        <tissue evidence="14">Whole body</tissue>
    </source>
</reference>
<evidence type="ECO:0000256" key="8">
    <source>
        <dbReference type="ARBA" id="ARBA00023235"/>
    </source>
</evidence>
<evidence type="ECO:0000256" key="2">
    <source>
        <dbReference type="ARBA" id="ARBA00005005"/>
    </source>
</evidence>
<evidence type="ECO:0000256" key="5">
    <source>
        <dbReference type="ARBA" id="ARBA00022990"/>
    </source>
</evidence>
<dbReference type="AlphaFoldDB" id="A0A2P2HX63"/>
<dbReference type="GO" id="GO:0051750">
    <property type="term" value="F:delta(3,5)-delta(2,4)-dienoyl-CoA isomerase activity"/>
    <property type="evidence" value="ECO:0007669"/>
    <property type="project" value="TreeGrafter"/>
</dbReference>
<dbReference type="PANTHER" id="PTHR43149:SF1">
    <property type="entry name" value="DELTA(3,5)-DELTA(2,4)-DIENOYL-COA ISOMERASE, MITOCHONDRIAL"/>
    <property type="match status" value="1"/>
</dbReference>
<comment type="subcellular location">
    <subcellularLocation>
        <location evidence="1">Peroxisome</location>
    </subcellularLocation>
</comment>
<comment type="similarity">
    <text evidence="3">Belongs to the enoyl-CoA hydratase/isomerase family.</text>
</comment>
<evidence type="ECO:0000313" key="14">
    <source>
        <dbReference type="EMBL" id="LAC19647.1"/>
    </source>
</evidence>
<comment type="pathway">
    <text evidence="2">Lipid metabolism; fatty acid beta-oxidation.</text>
</comment>
<evidence type="ECO:0000256" key="7">
    <source>
        <dbReference type="ARBA" id="ARBA00023140"/>
    </source>
</evidence>
<dbReference type="GO" id="GO:0006635">
    <property type="term" value="P:fatty acid beta-oxidation"/>
    <property type="evidence" value="ECO:0007669"/>
    <property type="project" value="UniProtKB-UniPathway"/>
</dbReference>
<evidence type="ECO:0000256" key="3">
    <source>
        <dbReference type="ARBA" id="ARBA00005254"/>
    </source>
</evidence>
<keyword evidence="5" id="KW-0007">Acetylation</keyword>
<evidence type="ECO:0000256" key="11">
    <source>
        <dbReference type="ARBA" id="ARBA00055786"/>
    </source>
</evidence>
<dbReference type="EMBL" id="IACT01000213">
    <property type="protein sequence ID" value="LAC19647.1"/>
    <property type="molecule type" value="mRNA"/>
</dbReference>
<dbReference type="Pfam" id="PF00378">
    <property type="entry name" value="ECH_1"/>
    <property type="match status" value="1"/>
</dbReference>
<dbReference type="UniPathway" id="UPA00659"/>
<reference evidence="13" key="2">
    <citation type="journal article" date="2018" name="Biosci. Biotechnol. Biochem.">
        <title>Polysaccharide hydrolase of the hadal zone amphipods Hirondellea gigas.</title>
        <authorList>
            <person name="Kobayashi H."/>
            <person name="Nagahama T."/>
            <person name="Arai W."/>
            <person name="Sasagawa Y."/>
            <person name="Umeda M."/>
            <person name="Hayashi T."/>
            <person name="Nikaido I."/>
            <person name="Watanabe H."/>
            <person name="Oguri K."/>
            <person name="Kitazato H."/>
            <person name="Fujioka K."/>
            <person name="Kido Y."/>
            <person name="Takami H."/>
        </authorList>
    </citation>
    <scope>NUCLEOTIDE SEQUENCE</scope>
    <source>
        <tissue evidence="13">Whole body</tissue>
    </source>
</reference>
<dbReference type="EMBL" id="IACF01000604">
    <property type="protein sequence ID" value="LAB66369.1"/>
    <property type="molecule type" value="mRNA"/>
</dbReference>
<proteinExistence type="evidence at transcript level"/>
<dbReference type="InterPro" id="IPR001753">
    <property type="entry name" value="Enoyl-CoA_hydra/iso"/>
</dbReference>
<keyword evidence="4" id="KW-0276">Fatty acid metabolism</keyword>
<dbReference type="FunFam" id="1.10.12.10:FF:000004">
    <property type="entry name" value="Delta3,5-delta2,4-dienoyl-CoA isomerase"/>
    <property type="match status" value="1"/>
</dbReference>
<evidence type="ECO:0000256" key="9">
    <source>
        <dbReference type="ARBA" id="ARBA00051408"/>
    </source>
</evidence>
<protein>
    <recommendedName>
        <fullName evidence="12">Delta(3,5)-Delta(2,4)-dienoyl-CoA isomerase, mitochondrial</fullName>
    </recommendedName>
</protein>
<evidence type="ECO:0000256" key="6">
    <source>
        <dbReference type="ARBA" id="ARBA00023098"/>
    </source>
</evidence>
<comment type="catalytic activity">
    <reaction evidence="10">
        <text>(3E,5Z,8Z,11Z,14Z)-eicosapentaenoyl-CoA = (2E,4E,8Z,11Z,14Z)-eicosapentaenoyl-CoA</text>
        <dbReference type="Rhea" id="RHEA:45224"/>
        <dbReference type="ChEBI" id="CHEBI:85090"/>
        <dbReference type="ChEBI" id="CHEBI:85091"/>
    </reaction>
</comment>
<dbReference type="Gene3D" id="3.90.226.10">
    <property type="entry name" value="2-enoyl-CoA Hydratase, Chain A, domain 1"/>
    <property type="match status" value="1"/>
</dbReference>
<evidence type="ECO:0000256" key="1">
    <source>
        <dbReference type="ARBA" id="ARBA00004275"/>
    </source>
</evidence>
<dbReference type="SUPFAM" id="SSF52096">
    <property type="entry name" value="ClpP/crotonase"/>
    <property type="match status" value="1"/>
</dbReference>
<evidence type="ECO:0000313" key="13">
    <source>
        <dbReference type="EMBL" id="LAB66369.1"/>
    </source>
</evidence>
<keyword evidence="7" id="KW-0576">Peroxisome</keyword>